<dbReference type="Proteomes" id="UP001143856">
    <property type="component" value="Unassembled WGS sequence"/>
</dbReference>
<sequence length="109" mass="12999">MVHQHGDGVDIPEGHKMRHVGSWLPSDHRVQHDWMAKRIAHVDTQPVQQLIPVLQEFKELIEGNSRIFMYFDKMWTEVPLKKPYYNDPTGKRQIRDYRHMLAVLNHVFT</sequence>
<gene>
    <name evidence="1" type="ORF">NUW58_g5553</name>
</gene>
<reference evidence="1" key="1">
    <citation type="submission" date="2022-10" db="EMBL/GenBank/DDBJ databases">
        <title>Genome Sequence of Xylaria curta.</title>
        <authorList>
            <person name="Buettner E."/>
        </authorList>
    </citation>
    <scope>NUCLEOTIDE SEQUENCE</scope>
    <source>
        <strain evidence="1">Babe10</strain>
    </source>
</reference>
<name>A0ACC1P270_9PEZI</name>
<evidence type="ECO:0000313" key="2">
    <source>
        <dbReference type="Proteomes" id="UP001143856"/>
    </source>
</evidence>
<organism evidence="1 2">
    <name type="scientific">Xylaria curta</name>
    <dbReference type="NCBI Taxonomy" id="42375"/>
    <lineage>
        <taxon>Eukaryota</taxon>
        <taxon>Fungi</taxon>
        <taxon>Dikarya</taxon>
        <taxon>Ascomycota</taxon>
        <taxon>Pezizomycotina</taxon>
        <taxon>Sordariomycetes</taxon>
        <taxon>Xylariomycetidae</taxon>
        <taxon>Xylariales</taxon>
        <taxon>Xylariaceae</taxon>
        <taxon>Xylaria</taxon>
    </lineage>
</organism>
<evidence type="ECO:0000313" key="1">
    <source>
        <dbReference type="EMBL" id="KAJ2985396.1"/>
    </source>
</evidence>
<protein>
    <submittedName>
        <fullName evidence="1">Uncharacterized protein</fullName>
    </submittedName>
</protein>
<proteinExistence type="predicted"/>
<dbReference type="EMBL" id="JAPDGR010001111">
    <property type="protein sequence ID" value="KAJ2985396.1"/>
    <property type="molecule type" value="Genomic_DNA"/>
</dbReference>
<accession>A0ACC1P270</accession>
<comment type="caution">
    <text evidence="1">The sequence shown here is derived from an EMBL/GenBank/DDBJ whole genome shotgun (WGS) entry which is preliminary data.</text>
</comment>
<keyword evidence="2" id="KW-1185">Reference proteome</keyword>